<sequence>MVVSGDTRSFGPAGPKIAPIGQGTWHIDRGDRASAIAALRRGLDLGMTHIDTAEMYGDAEPLVAEAIAGRRDEVFLVSKVLPSNASRSGTISACDRSLQRLKTDRLDCYLLHWRGQYRLADTVAAFEKLVAAGKILSWGVSNFDAGDLQELLKIAGPGKIACNQVLYHLHERVIEHAVIPWCEAHGVAVTAYSPFGHDEFPAPQSVEGRVLQSIADRHGATPRQVALAFLIRRPSVFAIPKAADPAHAADNAEAGTLRLSDDDLAAIDEAFPRGPEPASLPML</sequence>
<evidence type="ECO:0000313" key="2">
    <source>
        <dbReference type="EMBL" id="MFC0242430.1"/>
    </source>
</evidence>
<dbReference type="Gene3D" id="3.20.20.100">
    <property type="entry name" value="NADP-dependent oxidoreductase domain"/>
    <property type="match status" value="1"/>
</dbReference>
<dbReference type="PANTHER" id="PTHR43638:SF3">
    <property type="entry name" value="ALDEHYDE REDUCTASE"/>
    <property type="match status" value="1"/>
</dbReference>
<dbReference type="PRINTS" id="PR00069">
    <property type="entry name" value="ALDKETRDTASE"/>
</dbReference>
<dbReference type="InterPro" id="IPR023210">
    <property type="entry name" value="NADP_OxRdtase_dom"/>
</dbReference>
<accession>A0ABV6EWG8</accession>
<dbReference type="PANTHER" id="PTHR43638">
    <property type="entry name" value="OXIDOREDUCTASE, ALDO/KETO REDUCTASE FAMILY PROTEIN"/>
    <property type="match status" value="1"/>
</dbReference>
<name>A0ABV6EWG8_9BRAD</name>
<dbReference type="InterPro" id="IPR020471">
    <property type="entry name" value="AKR"/>
</dbReference>
<dbReference type="Pfam" id="PF00248">
    <property type="entry name" value="Aldo_ket_red"/>
    <property type="match status" value="1"/>
</dbReference>
<evidence type="ECO:0000313" key="3">
    <source>
        <dbReference type="Proteomes" id="UP001589775"/>
    </source>
</evidence>
<evidence type="ECO:0000259" key="1">
    <source>
        <dbReference type="Pfam" id="PF00248"/>
    </source>
</evidence>
<gene>
    <name evidence="2" type="ORF">ACFFJ6_18205</name>
</gene>
<reference evidence="2 3" key="1">
    <citation type="submission" date="2024-09" db="EMBL/GenBank/DDBJ databases">
        <authorList>
            <person name="Sun Q."/>
            <person name="Mori K."/>
        </authorList>
    </citation>
    <scope>NUCLEOTIDE SEQUENCE [LARGE SCALE GENOMIC DNA]</scope>
    <source>
        <strain evidence="2 3">KCTC 23279</strain>
    </source>
</reference>
<dbReference type="PIRSF" id="PIRSF000097">
    <property type="entry name" value="AKR"/>
    <property type="match status" value="1"/>
</dbReference>
<protein>
    <submittedName>
        <fullName evidence="2">Aldo/keto reductase</fullName>
    </submittedName>
</protein>
<dbReference type="EMBL" id="JBHLWM010000008">
    <property type="protein sequence ID" value="MFC0242430.1"/>
    <property type="molecule type" value="Genomic_DNA"/>
</dbReference>
<keyword evidence="3" id="KW-1185">Reference proteome</keyword>
<proteinExistence type="predicted"/>
<dbReference type="InterPro" id="IPR036812">
    <property type="entry name" value="NAD(P)_OxRdtase_dom_sf"/>
</dbReference>
<dbReference type="RefSeq" id="WP_378390399.1">
    <property type="nucleotide sequence ID" value="NZ_JBHLWM010000008.1"/>
</dbReference>
<organism evidence="2 3">
    <name type="scientific">Rhodopseudomonas telluris</name>
    <dbReference type="NCBI Taxonomy" id="644215"/>
    <lineage>
        <taxon>Bacteria</taxon>
        <taxon>Pseudomonadati</taxon>
        <taxon>Pseudomonadota</taxon>
        <taxon>Alphaproteobacteria</taxon>
        <taxon>Hyphomicrobiales</taxon>
        <taxon>Nitrobacteraceae</taxon>
        <taxon>Rhodopseudomonas</taxon>
    </lineage>
</organism>
<comment type="caution">
    <text evidence="2">The sequence shown here is derived from an EMBL/GenBank/DDBJ whole genome shotgun (WGS) entry which is preliminary data.</text>
</comment>
<dbReference type="CDD" id="cd19138">
    <property type="entry name" value="AKR_YeaE"/>
    <property type="match status" value="1"/>
</dbReference>
<dbReference type="Proteomes" id="UP001589775">
    <property type="component" value="Unassembled WGS sequence"/>
</dbReference>
<feature type="domain" description="NADP-dependent oxidoreductase" evidence="1">
    <location>
        <begin position="19"/>
        <end position="270"/>
    </location>
</feature>
<dbReference type="SUPFAM" id="SSF51430">
    <property type="entry name" value="NAD(P)-linked oxidoreductase"/>
    <property type="match status" value="1"/>
</dbReference>